<reference evidence="1 2" key="1">
    <citation type="submission" date="2024-05" db="EMBL/GenBank/DDBJ databases">
        <title>Long read based assembly of the Candida bracarensis genome reveals expanded adhesin content.</title>
        <authorList>
            <person name="Marcet-Houben M."/>
            <person name="Ksiezopolska E."/>
            <person name="Gabaldon T."/>
        </authorList>
    </citation>
    <scope>NUCLEOTIDE SEQUENCE [LARGE SCALE GENOMIC DNA]</scope>
    <source>
        <strain evidence="1 2">CBM6</strain>
    </source>
</reference>
<proteinExistence type="predicted"/>
<organism evidence="1 2">
    <name type="scientific">Nakaseomyces bracarensis</name>
    <dbReference type="NCBI Taxonomy" id="273131"/>
    <lineage>
        <taxon>Eukaryota</taxon>
        <taxon>Fungi</taxon>
        <taxon>Dikarya</taxon>
        <taxon>Ascomycota</taxon>
        <taxon>Saccharomycotina</taxon>
        <taxon>Saccharomycetes</taxon>
        <taxon>Saccharomycetales</taxon>
        <taxon>Saccharomycetaceae</taxon>
        <taxon>Nakaseomyces</taxon>
    </lineage>
</organism>
<dbReference type="EMBL" id="JBEVYD010000009">
    <property type="protein sequence ID" value="KAL3230593.1"/>
    <property type="molecule type" value="Genomic_DNA"/>
</dbReference>
<sequence length="619" mass="71622">MWKTNIRYHRRFVSNQTNFKRLSVKINDHINKRNSLDKLNHSVLVNYWKLYPNMATSLRTPLLNEKNIPYFSGIVNKFKGKSPLLSGFYRRELIYNSHRDLNLCSRLIQELEGGGIKLKVPADVLKYCVNDSIKTRDILIAFELINTYYKLHPNELVDTSIIKRLMILLPKCDSRIHFGCIKELISLDNLLKIKNISLRLEPNTIIALFQLGLNTNPPGLGLQLCHRMMDQKTYPLDNTLSITKMLEKIILFGYEQNLTPVVVLNWLKLRKLRNNISEVDPKLISRVLQTCLRSEKYGAIGLEIVKDCKPAFFCKNKYLLAEIINTTVKKGDINSVQNLMNQIEVNLDPLHFNSIWLSLECQTSILEMYLKFKDSEGIDKTIKKITELQSSLLPINCEAVLNYLLDDLSISSLKKAISYCDSLKGGQYLSAVSILIDRLLEDSNKAGMSINTQRIITKCLDDAHKFDQAFEHEIWDSIGYIYLKKILNPMQKVEKSEHLLNFSKHIYLKSTEIGSSKIPISTNPFLAANPEKVMLRISERNRYRILKLIGTVAYENNNKNIFQWVCYEMLRWGLSWPELVIDWNLSLNSNIPDDLTQKTINLLKLDEEHCNEKLADYLV</sequence>
<comment type="caution">
    <text evidence="1">The sequence shown here is derived from an EMBL/GenBank/DDBJ whole genome shotgun (WGS) entry which is preliminary data.</text>
</comment>
<evidence type="ECO:0000313" key="1">
    <source>
        <dbReference type="EMBL" id="KAL3230593.1"/>
    </source>
</evidence>
<protein>
    <submittedName>
        <fullName evidence="1">Uncharacterized protein</fullName>
    </submittedName>
</protein>
<dbReference type="Proteomes" id="UP001623330">
    <property type="component" value="Unassembled WGS sequence"/>
</dbReference>
<gene>
    <name evidence="1" type="ORF">RNJ44_01042</name>
</gene>
<evidence type="ECO:0000313" key="2">
    <source>
        <dbReference type="Proteomes" id="UP001623330"/>
    </source>
</evidence>
<accession>A0ABR4NQS1</accession>
<keyword evidence="2" id="KW-1185">Reference proteome</keyword>
<name>A0ABR4NQS1_9SACH</name>